<reference evidence="1" key="1">
    <citation type="journal article" date="2013" name="Environ. Microbiol.">
        <title>Microbiota from the distal guts of lean and obese adolescents exhibit partial functional redundancy besides clear differences in community structure.</title>
        <authorList>
            <person name="Ferrer M."/>
            <person name="Ruiz A."/>
            <person name="Lanza F."/>
            <person name="Haange S.B."/>
            <person name="Oberbach A."/>
            <person name="Till H."/>
            <person name="Bargiela R."/>
            <person name="Campoy C."/>
            <person name="Segura M.T."/>
            <person name="Richter M."/>
            <person name="von Bergen M."/>
            <person name="Seifert J."/>
            <person name="Suarez A."/>
        </authorList>
    </citation>
    <scope>NUCLEOTIDE SEQUENCE</scope>
</reference>
<dbReference type="EMBL" id="AJWY01009336">
    <property type="protein sequence ID" value="EKC58657.1"/>
    <property type="molecule type" value="Genomic_DNA"/>
</dbReference>
<comment type="caution">
    <text evidence="1">The sequence shown here is derived from an EMBL/GenBank/DDBJ whole genome shotgun (WGS) entry which is preliminary data.</text>
</comment>
<proteinExistence type="predicted"/>
<name>K1SD56_9ZZZZ</name>
<gene>
    <name evidence="1" type="ORF">LEA_13755</name>
</gene>
<feature type="non-terminal residue" evidence="1">
    <location>
        <position position="21"/>
    </location>
</feature>
<sequence length="21" mass="2440">MGDARERFQVGDHILVRILDV</sequence>
<protein>
    <submittedName>
        <fullName evidence="1">Uncharacterized protein</fullName>
    </submittedName>
</protein>
<dbReference type="AlphaFoldDB" id="K1SD56"/>
<accession>K1SD56</accession>
<evidence type="ECO:0000313" key="1">
    <source>
        <dbReference type="EMBL" id="EKC58657.1"/>
    </source>
</evidence>
<organism evidence="1">
    <name type="scientific">human gut metagenome</name>
    <dbReference type="NCBI Taxonomy" id="408170"/>
    <lineage>
        <taxon>unclassified sequences</taxon>
        <taxon>metagenomes</taxon>
        <taxon>organismal metagenomes</taxon>
    </lineage>
</organism>